<organism evidence="1 2">
    <name type="scientific">Fusarium pseudograminearum (strain CS3096)</name>
    <name type="common">Wheat and barley crown-rot fungus</name>
    <dbReference type="NCBI Taxonomy" id="1028729"/>
    <lineage>
        <taxon>Eukaryota</taxon>
        <taxon>Fungi</taxon>
        <taxon>Dikarya</taxon>
        <taxon>Ascomycota</taxon>
        <taxon>Pezizomycotina</taxon>
        <taxon>Sordariomycetes</taxon>
        <taxon>Hypocreomycetidae</taxon>
        <taxon>Hypocreales</taxon>
        <taxon>Nectriaceae</taxon>
        <taxon>Fusarium</taxon>
    </lineage>
</organism>
<keyword evidence="2" id="KW-1185">Reference proteome</keyword>
<sequence length="30" mass="3667">IKIILKGLNIDISLKYINKTKYYIFLYNNF</sequence>
<accession>K3VJH9</accession>
<gene>
    <name evidence="1" type="ORF">FPSE_06389</name>
</gene>
<dbReference type="GeneID" id="20365007"/>
<comment type="caution">
    <text evidence="1">The sequence shown here is derived from an EMBL/GenBank/DDBJ whole genome shotgun (WGS) entry which is preliminary data.</text>
</comment>
<dbReference type="EMBL" id="AFNW01000152">
    <property type="protein sequence ID" value="EKJ73433.1"/>
    <property type="molecule type" value="Genomic_DNA"/>
</dbReference>
<evidence type="ECO:0000313" key="1">
    <source>
        <dbReference type="EMBL" id="EKJ73433.1"/>
    </source>
</evidence>
<dbReference type="RefSeq" id="XP_009257782.1">
    <property type="nucleotide sequence ID" value="XM_009259507.1"/>
</dbReference>
<protein>
    <submittedName>
        <fullName evidence="1">Uncharacterized protein</fullName>
    </submittedName>
</protein>
<evidence type="ECO:0000313" key="2">
    <source>
        <dbReference type="Proteomes" id="UP000007978"/>
    </source>
</evidence>
<reference evidence="1 2" key="1">
    <citation type="journal article" date="2012" name="PLoS Pathog.">
        <title>Comparative pathogenomics reveals horizontally acquired novel virulence genes in fungi infecting cereal hosts.</title>
        <authorList>
            <person name="Gardiner D.M."/>
            <person name="McDonald M.C."/>
            <person name="Covarelli L."/>
            <person name="Solomon P.S."/>
            <person name="Rusu A.G."/>
            <person name="Marshall M."/>
            <person name="Kazan K."/>
            <person name="Chakraborty S."/>
            <person name="McDonald B.A."/>
            <person name="Manners J.M."/>
        </authorList>
    </citation>
    <scope>NUCLEOTIDE SEQUENCE [LARGE SCALE GENOMIC DNA]</scope>
    <source>
        <strain evidence="1 2">CS3096</strain>
    </source>
</reference>
<feature type="non-terminal residue" evidence="1">
    <location>
        <position position="1"/>
    </location>
</feature>
<dbReference type="KEGG" id="fpu:FPSE_06389"/>
<proteinExistence type="predicted"/>
<name>K3VJH9_FUSPC</name>
<dbReference type="Proteomes" id="UP000007978">
    <property type="component" value="Unassembled WGS sequence"/>
</dbReference>
<dbReference type="AlphaFoldDB" id="K3VJH9"/>